<dbReference type="SMART" id="SM00448">
    <property type="entry name" value="REC"/>
    <property type="match status" value="1"/>
</dbReference>
<dbReference type="InterPro" id="IPR011110">
    <property type="entry name" value="Reg_prop"/>
</dbReference>
<evidence type="ECO:0000313" key="11">
    <source>
        <dbReference type="Proteomes" id="UP000198336"/>
    </source>
</evidence>
<keyword evidence="5" id="KW-0804">Transcription</keyword>
<evidence type="ECO:0000256" key="2">
    <source>
        <dbReference type="ARBA" id="ARBA00012438"/>
    </source>
</evidence>
<dbReference type="Pfam" id="PF07494">
    <property type="entry name" value="Reg_prop"/>
    <property type="match status" value="1"/>
</dbReference>
<keyword evidence="11" id="KW-1185">Reference proteome</keyword>
<feature type="modified residue" description="4-aspartylphosphate" evidence="6">
    <location>
        <position position="1104"/>
    </location>
</feature>
<evidence type="ECO:0000259" key="8">
    <source>
        <dbReference type="PROSITE" id="PS50109"/>
    </source>
</evidence>
<dbReference type="SUPFAM" id="SSF52172">
    <property type="entry name" value="CheY-like"/>
    <property type="match status" value="1"/>
</dbReference>
<dbReference type="Gene3D" id="3.30.565.10">
    <property type="entry name" value="Histidine kinase-like ATPase, C-terminal domain"/>
    <property type="match status" value="1"/>
</dbReference>
<feature type="domain" description="Histidine kinase" evidence="8">
    <location>
        <begin position="821"/>
        <end position="1035"/>
    </location>
</feature>
<dbReference type="Gene3D" id="2.60.40.10">
    <property type="entry name" value="Immunoglobulins"/>
    <property type="match status" value="1"/>
</dbReference>
<dbReference type="GO" id="GO:0003700">
    <property type="term" value="F:DNA-binding transcription factor activity"/>
    <property type="evidence" value="ECO:0007669"/>
    <property type="project" value="InterPro"/>
</dbReference>
<dbReference type="FunFam" id="1.10.287.130:FF:000045">
    <property type="entry name" value="Two-component system sensor histidine kinase/response regulator"/>
    <property type="match status" value="1"/>
</dbReference>
<dbReference type="EC" id="2.7.13.3" evidence="2"/>
<sequence>MCPNLYNYGKMKNSIQLLLALFFSSSMLFSQNIRHLSVDEGLPQSFVSGIVENKDGFIWLSTRNGLARFDGHNFKIFQHIHNNKNSLTSNLIEQIKESDSNTLWIKYESGELDKFNYNTEKANPVITQSFLEKNNITISRRVWFVDHENMLWFRTKDNNVLCKIDLSDKKKLVNYGSYFSKYGPIYNIIETYKKELWVLSQKAISKFDKKKNKFIPIIIPYQLFPEGFKDDGIVFNAFTERKNGELMWADNSFIYFFNPIKKEFRKVSLPVKSLFPVRYIDADTEGKEFFILEKTIYEYSDKKGIISMATIKMDANAQAFLVDKSGLFWVAGDADGVYTIDTSIDFASFDYKEGFIADLFNQYYHIPALQFFDWKFSNAPLTPSYYLRSVKIKDGVWIALNRTVALFDNYGSVVTKLPQLPKVPETPFAPIIGFSLYNDNPIALDRENSIYFFNKEKNEWEFFISLNTLSVHPKKKIVCRGMHADMQGNALWITTESHGLIRIAVDTKKVELYQKSEKGLPINNLISIRPDYKRKDVLWLGSSIGLISFNTITRKTKVFSVEEGFPDNFIYLILPDKMGNLWLGTNKGLVRFNTITYRTRIFTKYHGLNNLEFNHYHQLPLPHNKIAFGGLKSGVVFNPVSIMEDTVSPVTVVTDIKINNVFLNDLRPSLQPAHTLKDLKLSHEENNLFFSYAALQFGQPLGNQYRYRLKGYDDSWVTAGIKREAVFTKIPPGNYTFQVTATNTSGKWSSHITSLPISITPPWWFSRWAILFYILISSAGVLWYFRFKIHQALIKKEIELKRHEASELRKLNDVKIRFFSNIAHELRTPLSLIQGPAEQLQKSTKDKDRLLKMITKNTSSLINLTDQLLDIAKLDAGVLNPEMIWGDVVMVISNIISAFEQDAEEKNIKIILEAPEIAEFLFSVNTLDRILYNLISNALKFTEAGGTIKVSLVKLTIGLMLKVQDNGRGMSVQDKENIFKRYYQGTNNSTEKKGTGIGLSLVYELVQLHKGTINVESRTAFPSGTTFSVWLPFSVQRMQIQIDEIPTAAIDEKKYTILVVEDHLELAQFIADNLREIYNVITAKNGDEGLDICFEKMPDLILSDITMEGMDGYKFCRAVKNNITINHIPVILLTAKADMESRLKGLAIGANDYVTKPFSINELRLRIKNQLDQQKKLRDNYHNSLIKPLENNTRIESESDKFLNEIYKIIDANLDNNNLSVEMLAESLFISRANLQRKVKILFNLSAGEIINSYRITKAAEFLKNGNSISDVVYMTGFNSPSYFSKSFKDYYKVTPTEYVKKY</sequence>
<dbReference type="InterPro" id="IPR004358">
    <property type="entry name" value="Sig_transdc_His_kin-like_C"/>
</dbReference>
<dbReference type="CDD" id="cd00082">
    <property type="entry name" value="HisKA"/>
    <property type="match status" value="1"/>
</dbReference>
<dbReference type="InterPro" id="IPR013783">
    <property type="entry name" value="Ig-like_fold"/>
</dbReference>
<evidence type="ECO:0000256" key="4">
    <source>
        <dbReference type="ARBA" id="ARBA00023015"/>
    </source>
</evidence>
<dbReference type="InterPro" id="IPR003594">
    <property type="entry name" value="HATPase_dom"/>
</dbReference>
<dbReference type="InterPro" id="IPR011123">
    <property type="entry name" value="Y_Y_Y"/>
</dbReference>
<dbReference type="PROSITE" id="PS50110">
    <property type="entry name" value="RESPONSE_REGULATORY"/>
    <property type="match status" value="1"/>
</dbReference>
<comment type="caution">
    <text evidence="10">The sequence shown here is derived from an EMBL/GenBank/DDBJ whole genome shotgun (WGS) entry which is preliminary data.</text>
</comment>
<dbReference type="Gene3D" id="1.10.10.60">
    <property type="entry name" value="Homeodomain-like"/>
    <property type="match status" value="1"/>
</dbReference>
<dbReference type="PRINTS" id="PR00344">
    <property type="entry name" value="BCTRLSENSOR"/>
</dbReference>
<dbReference type="SUPFAM" id="SSF63829">
    <property type="entry name" value="Calcium-dependent phosphotriesterase"/>
    <property type="match status" value="2"/>
</dbReference>
<dbReference type="GO" id="GO:0043565">
    <property type="term" value="F:sequence-specific DNA binding"/>
    <property type="evidence" value="ECO:0007669"/>
    <property type="project" value="InterPro"/>
</dbReference>
<dbReference type="Gene3D" id="2.130.10.10">
    <property type="entry name" value="YVTN repeat-like/Quinoprotein amine dehydrogenase"/>
    <property type="match status" value="3"/>
</dbReference>
<evidence type="ECO:0000259" key="7">
    <source>
        <dbReference type="PROSITE" id="PS01124"/>
    </source>
</evidence>
<dbReference type="InterPro" id="IPR003661">
    <property type="entry name" value="HisK_dim/P_dom"/>
</dbReference>
<dbReference type="CDD" id="cd17574">
    <property type="entry name" value="REC_OmpR"/>
    <property type="match status" value="1"/>
</dbReference>
<dbReference type="Pfam" id="PF07495">
    <property type="entry name" value="Y_Y_Y"/>
    <property type="match status" value="1"/>
</dbReference>
<dbReference type="InterPro" id="IPR001789">
    <property type="entry name" value="Sig_transdc_resp-reg_receiver"/>
</dbReference>
<evidence type="ECO:0000256" key="3">
    <source>
        <dbReference type="ARBA" id="ARBA00022553"/>
    </source>
</evidence>
<dbReference type="InterPro" id="IPR011006">
    <property type="entry name" value="CheY-like_superfamily"/>
</dbReference>
<dbReference type="PANTHER" id="PTHR43547">
    <property type="entry name" value="TWO-COMPONENT HISTIDINE KINASE"/>
    <property type="match status" value="1"/>
</dbReference>
<comment type="catalytic activity">
    <reaction evidence="1">
        <text>ATP + protein L-histidine = ADP + protein N-phospho-L-histidine.</text>
        <dbReference type="EC" id="2.7.13.3"/>
    </reaction>
</comment>
<evidence type="ECO:0000256" key="1">
    <source>
        <dbReference type="ARBA" id="ARBA00000085"/>
    </source>
</evidence>
<dbReference type="CDD" id="cd00075">
    <property type="entry name" value="HATPase"/>
    <property type="match status" value="1"/>
</dbReference>
<dbReference type="SMART" id="SM00342">
    <property type="entry name" value="HTH_ARAC"/>
    <property type="match status" value="1"/>
</dbReference>
<evidence type="ECO:0000259" key="9">
    <source>
        <dbReference type="PROSITE" id="PS50110"/>
    </source>
</evidence>
<dbReference type="EMBL" id="MUHA01000028">
    <property type="protein sequence ID" value="OXA95908.1"/>
    <property type="molecule type" value="Genomic_DNA"/>
</dbReference>
<keyword evidence="4" id="KW-0805">Transcription regulation</keyword>
<evidence type="ECO:0000313" key="10">
    <source>
        <dbReference type="EMBL" id="OXA95908.1"/>
    </source>
</evidence>
<dbReference type="SUPFAM" id="SSF46689">
    <property type="entry name" value="Homeodomain-like"/>
    <property type="match status" value="1"/>
</dbReference>
<accession>A0A226HPT5</accession>
<dbReference type="Pfam" id="PF12833">
    <property type="entry name" value="HTH_18"/>
    <property type="match status" value="1"/>
</dbReference>
<dbReference type="Pfam" id="PF02518">
    <property type="entry name" value="HATPase_c"/>
    <property type="match status" value="1"/>
</dbReference>
<reference evidence="10 11" key="1">
    <citation type="submission" date="2016-11" db="EMBL/GenBank/DDBJ databases">
        <title>Whole genomes of Flavobacteriaceae.</title>
        <authorList>
            <person name="Stine C."/>
            <person name="Li C."/>
            <person name="Tadesse D."/>
        </authorList>
    </citation>
    <scope>NUCLEOTIDE SEQUENCE [LARGE SCALE GENOMIC DNA]</scope>
    <source>
        <strain evidence="10 11">CCUG 59446</strain>
    </source>
</reference>
<dbReference type="SUPFAM" id="SSF55874">
    <property type="entry name" value="ATPase domain of HSP90 chaperone/DNA topoisomerase II/histidine kinase"/>
    <property type="match status" value="1"/>
</dbReference>
<dbReference type="Proteomes" id="UP000198336">
    <property type="component" value="Unassembled WGS sequence"/>
</dbReference>
<dbReference type="Pfam" id="PF00512">
    <property type="entry name" value="HisKA"/>
    <property type="match status" value="1"/>
</dbReference>
<dbReference type="SMART" id="SM00387">
    <property type="entry name" value="HATPase_c"/>
    <property type="match status" value="1"/>
</dbReference>
<dbReference type="InterPro" id="IPR036890">
    <property type="entry name" value="HATPase_C_sf"/>
</dbReference>
<dbReference type="PROSITE" id="PS01124">
    <property type="entry name" value="HTH_ARAC_FAMILY_2"/>
    <property type="match status" value="1"/>
</dbReference>
<protein>
    <recommendedName>
        <fullName evidence="2">histidine kinase</fullName>
        <ecNumber evidence="2">2.7.13.3</ecNumber>
    </recommendedName>
</protein>
<gene>
    <name evidence="10" type="ORF">B0A75_17715</name>
</gene>
<dbReference type="SUPFAM" id="SSF47384">
    <property type="entry name" value="Homodimeric domain of signal transducing histidine kinase"/>
    <property type="match status" value="1"/>
</dbReference>
<proteinExistence type="predicted"/>
<dbReference type="PANTHER" id="PTHR43547:SF2">
    <property type="entry name" value="HYBRID SIGNAL TRANSDUCTION HISTIDINE KINASE C"/>
    <property type="match status" value="1"/>
</dbReference>
<dbReference type="Pfam" id="PF00072">
    <property type="entry name" value="Response_reg"/>
    <property type="match status" value="1"/>
</dbReference>
<dbReference type="SMART" id="SM00388">
    <property type="entry name" value="HisKA"/>
    <property type="match status" value="1"/>
</dbReference>
<evidence type="ECO:0000256" key="6">
    <source>
        <dbReference type="PROSITE-ProRule" id="PRU00169"/>
    </source>
</evidence>
<feature type="domain" description="HTH araC/xylS-type" evidence="7">
    <location>
        <begin position="1204"/>
        <end position="1302"/>
    </location>
</feature>
<keyword evidence="3 6" id="KW-0597">Phosphoprotein</keyword>
<name>A0A226HPT5_9FLAO</name>
<dbReference type="PROSITE" id="PS50109">
    <property type="entry name" value="HIS_KIN"/>
    <property type="match status" value="1"/>
</dbReference>
<dbReference type="InterPro" id="IPR005467">
    <property type="entry name" value="His_kinase_dom"/>
</dbReference>
<dbReference type="GO" id="GO:0000155">
    <property type="term" value="F:phosphorelay sensor kinase activity"/>
    <property type="evidence" value="ECO:0007669"/>
    <property type="project" value="InterPro"/>
</dbReference>
<feature type="domain" description="Response regulatory" evidence="9">
    <location>
        <begin position="1056"/>
        <end position="1171"/>
    </location>
</feature>
<organism evidence="10 11">
    <name type="scientific">Flavobacterium oncorhynchi</name>
    <dbReference type="NCBI Taxonomy" id="728056"/>
    <lineage>
        <taxon>Bacteria</taxon>
        <taxon>Pseudomonadati</taxon>
        <taxon>Bacteroidota</taxon>
        <taxon>Flavobacteriia</taxon>
        <taxon>Flavobacteriales</taxon>
        <taxon>Flavobacteriaceae</taxon>
        <taxon>Flavobacterium</taxon>
    </lineage>
</organism>
<dbReference type="InterPro" id="IPR015943">
    <property type="entry name" value="WD40/YVTN_repeat-like_dom_sf"/>
</dbReference>
<evidence type="ECO:0000256" key="5">
    <source>
        <dbReference type="ARBA" id="ARBA00023163"/>
    </source>
</evidence>
<dbReference type="Gene3D" id="1.10.287.130">
    <property type="match status" value="1"/>
</dbReference>
<dbReference type="InterPro" id="IPR036097">
    <property type="entry name" value="HisK_dim/P_sf"/>
</dbReference>
<dbReference type="InterPro" id="IPR009057">
    <property type="entry name" value="Homeodomain-like_sf"/>
</dbReference>
<dbReference type="InterPro" id="IPR018060">
    <property type="entry name" value="HTH_AraC"/>
</dbReference>
<dbReference type="Gene3D" id="3.40.50.2300">
    <property type="match status" value="1"/>
</dbReference>